<sequence length="262" mass="28235">MTNSTIKVRFNWLHRGLLLLTFTAVMALSNESYTVLADHPPGCNGGGPGSASTSDDIEILNGTCVYMMGGLNADGEKARSIGLLIKSNLPDSELGDYGTLKLQWNIVEGDTSPTGFSMEASGNTQLSLGTDEVYLRLALGPNHIVTFDDNEGKFVVEIASHVLAYFNEALHEHANLPTAWYYLEGSADNGGFSLHSPLVKADAVVSAGHSFSTRQALVVTQLSHDSYHIRFSFGAEGTYVTSEGVQRSFSVDKDIVEGALYY</sequence>
<keyword evidence="1" id="KW-0732">Signal</keyword>
<dbReference type="EMBL" id="JABANP010000200">
    <property type="protein sequence ID" value="KAF4687007.1"/>
    <property type="molecule type" value="Genomic_DNA"/>
</dbReference>
<evidence type="ECO:0000256" key="1">
    <source>
        <dbReference type="SAM" id="SignalP"/>
    </source>
</evidence>
<feature type="chain" id="PRO_5029838094" evidence="1">
    <location>
        <begin position="28"/>
        <end position="262"/>
    </location>
</feature>
<gene>
    <name evidence="2" type="ORF">FOZ60_004625</name>
</gene>
<accession>A0A7J6NTY1</accession>
<evidence type="ECO:0000313" key="2">
    <source>
        <dbReference type="EMBL" id="KAF4687007.1"/>
    </source>
</evidence>
<feature type="signal peptide" evidence="1">
    <location>
        <begin position="1"/>
        <end position="27"/>
    </location>
</feature>
<evidence type="ECO:0000313" key="3">
    <source>
        <dbReference type="Proteomes" id="UP000541610"/>
    </source>
</evidence>
<dbReference type="Proteomes" id="UP000541610">
    <property type="component" value="Unassembled WGS sequence"/>
</dbReference>
<organism evidence="2 3">
    <name type="scientific">Perkinsus olseni</name>
    <name type="common">Perkinsus atlanticus</name>
    <dbReference type="NCBI Taxonomy" id="32597"/>
    <lineage>
        <taxon>Eukaryota</taxon>
        <taxon>Sar</taxon>
        <taxon>Alveolata</taxon>
        <taxon>Perkinsozoa</taxon>
        <taxon>Perkinsea</taxon>
        <taxon>Perkinsida</taxon>
        <taxon>Perkinsidae</taxon>
        <taxon>Perkinsus</taxon>
    </lineage>
</organism>
<reference evidence="2 3" key="1">
    <citation type="submission" date="2020-04" db="EMBL/GenBank/DDBJ databases">
        <title>Perkinsus olseni comparative genomics.</title>
        <authorList>
            <person name="Bogema D.R."/>
        </authorList>
    </citation>
    <scope>NUCLEOTIDE SEQUENCE [LARGE SCALE GENOMIC DNA]</scope>
    <source>
        <strain evidence="2">00978-12</strain>
    </source>
</reference>
<dbReference type="AlphaFoldDB" id="A0A7J6NTY1"/>
<dbReference type="OrthoDB" id="10439122at2759"/>
<name>A0A7J6NTY1_PEROL</name>
<proteinExistence type="predicted"/>
<comment type="caution">
    <text evidence="2">The sequence shown here is derived from an EMBL/GenBank/DDBJ whole genome shotgun (WGS) entry which is preliminary data.</text>
</comment>
<protein>
    <submittedName>
        <fullName evidence="2">Uncharacterized protein</fullName>
    </submittedName>
</protein>